<dbReference type="GO" id="GO:0005262">
    <property type="term" value="F:calcium channel activity"/>
    <property type="evidence" value="ECO:0007669"/>
    <property type="project" value="TreeGrafter"/>
</dbReference>
<dbReference type="GO" id="GO:0005886">
    <property type="term" value="C:plasma membrane"/>
    <property type="evidence" value="ECO:0007669"/>
    <property type="project" value="TreeGrafter"/>
</dbReference>
<dbReference type="RefSeq" id="WP_085640912.1">
    <property type="nucleotide sequence ID" value="NZ_JFKC01000025.1"/>
</dbReference>
<evidence type="ECO:0000259" key="6">
    <source>
        <dbReference type="Pfam" id="PF01699"/>
    </source>
</evidence>
<feature type="transmembrane region" description="Helical" evidence="5">
    <location>
        <begin position="285"/>
        <end position="302"/>
    </location>
</feature>
<evidence type="ECO:0000313" key="7">
    <source>
        <dbReference type="EMBL" id="OSQ45748.1"/>
    </source>
</evidence>
<sequence length="305" mass="30687">MDVVLVLFGLAALLFGGDALVRGAVGVARRFGVSPLVIGLTLVGFGTSAPELVTSLSAALSGAPAISLGNVVGSNIANILLILGLAALVRPVVAHMPALPREAAWVGGSALLLAALSLSGQVATWAGAGLLALLAAYLWGAFRSSHAPDDDLSIPADPLAGAALRLIAGMALTIAGAIALVDGATGIARGYGVPEAVIGLTLVAVGTSLPELATSVIAARRGQSDVALGNILGSGIFNILGILGTTALVAPLPMDPVISRDIWIMLGTTALLLALLFWRARISRLSGSAFLALYAGYMAWLSQTF</sequence>
<keyword evidence="4 5" id="KW-0472">Membrane</keyword>
<gene>
    <name evidence="7" type="ORF">MGEO_17790</name>
</gene>
<dbReference type="AlphaFoldDB" id="A0A1X4NFF6"/>
<dbReference type="InterPro" id="IPR044880">
    <property type="entry name" value="NCX_ion-bd_dom_sf"/>
</dbReference>
<name>A0A1X4NFF6_9RHOB</name>
<keyword evidence="8" id="KW-1185">Reference proteome</keyword>
<feature type="transmembrane region" description="Helical" evidence="5">
    <location>
        <begin position="33"/>
        <end position="53"/>
    </location>
</feature>
<dbReference type="Gene3D" id="6.10.280.80">
    <property type="entry name" value="NCX, peripheral helical region"/>
    <property type="match status" value="1"/>
</dbReference>
<feature type="transmembrane region" description="Helical" evidence="5">
    <location>
        <begin position="65"/>
        <end position="89"/>
    </location>
</feature>
<accession>A0A1X4NFF6</accession>
<feature type="transmembrane region" description="Helical" evidence="5">
    <location>
        <begin position="262"/>
        <end position="278"/>
    </location>
</feature>
<feature type="domain" description="Sodium/calcium exchanger membrane region" evidence="6">
    <location>
        <begin position="3"/>
        <end position="141"/>
    </location>
</feature>
<reference evidence="7 8" key="1">
    <citation type="submission" date="2014-03" db="EMBL/GenBank/DDBJ databases">
        <title>The draft genome sequence of Marivita geojedonensis KCTC 23882.</title>
        <authorList>
            <person name="Lai Q."/>
            <person name="Shao Z."/>
        </authorList>
    </citation>
    <scope>NUCLEOTIDE SEQUENCE [LARGE SCALE GENOMIC DNA]</scope>
    <source>
        <strain evidence="7 8">DPG-138</strain>
    </source>
</reference>
<comment type="caution">
    <text evidence="7">The sequence shown here is derived from an EMBL/GenBank/DDBJ whole genome shotgun (WGS) entry which is preliminary data.</text>
</comment>
<feature type="transmembrane region" description="Helical" evidence="5">
    <location>
        <begin position="163"/>
        <end position="184"/>
    </location>
</feature>
<dbReference type="Gene3D" id="1.20.1420.30">
    <property type="entry name" value="NCX, central ion-binding region"/>
    <property type="match status" value="2"/>
</dbReference>
<evidence type="ECO:0000256" key="5">
    <source>
        <dbReference type="SAM" id="Phobius"/>
    </source>
</evidence>
<dbReference type="Pfam" id="PF01699">
    <property type="entry name" value="Na_Ca_ex"/>
    <property type="match status" value="2"/>
</dbReference>
<feature type="transmembrane region" description="Helical" evidence="5">
    <location>
        <begin position="231"/>
        <end position="250"/>
    </location>
</feature>
<comment type="subcellular location">
    <subcellularLocation>
        <location evidence="1">Membrane</location>
        <topology evidence="1">Multi-pass membrane protein</topology>
    </subcellularLocation>
</comment>
<dbReference type="EMBL" id="JFKC01000025">
    <property type="protein sequence ID" value="OSQ45748.1"/>
    <property type="molecule type" value="Genomic_DNA"/>
</dbReference>
<dbReference type="InterPro" id="IPR004481">
    <property type="entry name" value="K/Na/Ca-exchanger"/>
</dbReference>
<dbReference type="PANTHER" id="PTHR10846">
    <property type="entry name" value="SODIUM/POTASSIUM/CALCIUM EXCHANGER"/>
    <property type="match status" value="1"/>
</dbReference>
<keyword evidence="2 5" id="KW-0812">Transmembrane</keyword>
<dbReference type="PANTHER" id="PTHR10846:SF8">
    <property type="entry name" value="INNER MEMBRANE PROTEIN YRBG"/>
    <property type="match status" value="1"/>
</dbReference>
<organism evidence="7 8">
    <name type="scientific">Marivita geojedonensis</name>
    <dbReference type="NCBI Taxonomy" id="1123756"/>
    <lineage>
        <taxon>Bacteria</taxon>
        <taxon>Pseudomonadati</taxon>
        <taxon>Pseudomonadota</taxon>
        <taxon>Alphaproteobacteria</taxon>
        <taxon>Rhodobacterales</taxon>
        <taxon>Roseobacteraceae</taxon>
        <taxon>Marivita</taxon>
    </lineage>
</organism>
<dbReference type="STRING" id="1123756.MGEO_17790"/>
<keyword evidence="3 5" id="KW-1133">Transmembrane helix</keyword>
<feature type="transmembrane region" description="Helical" evidence="5">
    <location>
        <begin position="109"/>
        <end position="142"/>
    </location>
</feature>
<feature type="transmembrane region" description="Helical" evidence="5">
    <location>
        <begin position="196"/>
        <end position="219"/>
    </location>
</feature>
<evidence type="ECO:0000256" key="2">
    <source>
        <dbReference type="ARBA" id="ARBA00022692"/>
    </source>
</evidence>
<evidence type="ECO:0000256" key="1">
    <source>
        <dbReference type="ARBA" id="ARBA00004141"/>
    </source>
</evidence>
<evidence type="ECO:0000313" key="8">
    <source>
        <dbReference type="Proteomes" id="UP000193926"/>
    </source>
</evidence>
<evidence type="ECO:0000256" key="4">
    <source>
        <dbReference type="ARBA" id="ARBA00023136"/>
    </source>
</evidence>
<dbReference type="InterPro" id="IPR004837">
    <property type="entry name" value="NaCa_Exmemb"/>
</dbReference>
<protein>
    <submittedName>
        <fullName evidence="7">Sodium:calcium antiporter</fullName>
    </submittedName>
</protein>
<dbReference type="OrthoDB" id="9794225at2"/>
<dbReference type="GO" id="GO:0008273">
    <property type="term" value="F:calcium, potassium:sodium antiporter activity"/>
    <property type="evidence" value="ECO:0007669"/>
    <property type="project" value="TreeGrafter"/>
</dbReference>
<feature type="domain" description="Sodium/calcium exchanger membrane region" evidence="6">
    <location>
        <begin position="164"/>
        <end position="301"/>
    </location>
</feature>
<dbReference type="GO" id="GO:0006874">
    <property type="term" value="P:intracellular calcium ion homeostasis"/>
    <property type="evidence" value="ECO:0007669"/>
    <property type="project" value="TreeGrafter"/>
</dbReference>
<dbReference type="NCBIfam" id="TIGR00367">
    <property type="entry name" value="calcium/sodium antiporter"/>
    <property type="match status" value="1"/>
</dbReference>
<dbReference type="Proteomes" id="UP000193926">
    <property type="component" value="Unassembled WGS sequence"/>
</dbReference>
<evidence type="ECO:0000256" key="3">
    <source>
        <dbReference type="ARBA" id="ARBA00022989"/>
    </source>
</evidence>
<proteinExistence type="predicted"/>